<feature type="transmembrane region" description="Helical" evidence="11">
    <location>
        <begin position="110"/>
        <end position="132"/>
    </location>
</feature>
<evidence type="ECO:0000256" key="2">
    <source>
        <dbReference type="ARBA" id="ARBA00022475"/>
    </source>
</evidence>
<protein>
    <submittedName>
        <fullName evidence="12">Histamine H2 receptor-like</fullName>
    </submittedName>
</protein>
<feature type="region of interest" description="Disordered" evidence="10">
    <location>
        <begin position="363"/>
        <end position="387"/>
    </location>
</feature>
<dbReference type="CDD" id="cd00637">
    <property type="entry name" value="7tm_classA_rhodopsin-like"/>
    <property type="match status" value="1"/>
</dbReference>
<evidence type="ECO:0000256" key="5">
    <source>
        <dbReference type="ARBA" id="ARBA00023040"/>
    </source>
</evidence>
<dbReference type="PANTHER" id="PTHR24246">
    <property type="entry name" value="OLFACTORY RECEPTOR AND ADENOSINE RECEPTOR"/>
    <property type="match status" value="1"/>
</dbReference>
<evidence type="ECO:0000256" key="1">
    <source>
        <dbReference type="ARBA" id="ARBA00004651"/>
    </source>
</evidence>
<dbReference type="PRINTS" id="PR00237">
    <property type="entry name" value="GPCRRHODOPSN"/>
</dbReference>
<dbReference type="InterPro" id="IPR017452">
    <property type="entry name" value="GPCR_Rhodpsn_7TM"/>
</dbReference>
<dbReference type="PANTHER" id="PTHR24246:SF27">
    <property type="entry name" value="ADENOSINE RECEPTOR, ISOFORM A"/>
    <property type="match status" value="1"/>
</dbReference>
<dbReference type="Pfam" id="PF00001">
    <property type="entry name" value="7tm_1"/>
    <property type="match status" value="1"/>
</dbReference>
<evidence type="ECO:0000256" key="7">
    <source>
        <dbReference type="ARBA" id="ARBA00023170"/>
    </source>
</evidence>
<feature type="transmembrane region" description="Helical" evidence="11">
    <location>
        <begin position="188"/>
        <end position="211"/>
    </location>
</feature>
<feature type="transmembrane region" description="Helical" evidence="11">
    <location>
        <begin position="67"/>
        <end position="90"/>
    </location>
</feature>
<keyword evidence="2" id="KW-1003">Cell membrane</keyword>
<evidence type="ECO:0000256" key="3">
    <source>
        <dbReference type="ARBA" id="ARBA00022692"/>
    </source>
</evidence>
<comment type="caution">
    <text evidence="12">The sequence shown here is derived from an EMBL/GenBank/DDBJ whole genome shotgun (WGS) entry which is preliminary data.</text>
</comment>
<keyword evidence="6 11" id="KW-0472">Membrane</keyword>
<keyword evidence="7 12" id="KW-0675">Receptor</keyword>
<dbReference type="OrthoDB" id="5971379at2759"/>
<dbReference type="Proteomes" id="UP001152795">
    <property type="component" value="Unassembled WGS sequence"/>
</dbReference>
<comment type="subcellular location">
    <subcellularLocation>
        <location evidence="1">Cell membrane</location>
        <topology evidence="1">Multi-pass membrane protein</topology>
    </subcellularLocation>
</comment>
<feature type="transmembrane region" description="Helical" evidence="11">
    <location>
        <begin position="33"/>
        <end position="55"/>
    </location>
</feature>
<dbReference type="GO" id="GO:0004930">
    <property type="term" value="F:G protein-coupled receptor activity"/>
    <property type="evidence" value="ECO:0007669"/>
    <property type="project" value="UniProtKB-KW"/>
</dbReference>
<feature type="compositionally biased region" description="Low complexity" evidence="10">
    <location>
        <begin position="366"/>
        <end position="380"/>
    </location>
</feature>
<dbReference type="EMBL" id="CACRXK020000174">
    <property type="protein sequence ID" value="CAB3979184.1"/>
    <property type="molecule type" value="Genomic_DNA"/>
</dbReference>
<evidence type="ECO:0000313" key="13">
    <source>
        <dbReference type="Proteomes" id="UP001152795"/>
    </source>
</evidence>
<dbReference type="AlphaFoldDB" id="A0A7D9H9N5"/>
<dbReference type="GO" id="GO:0005886">
    <property type="term" value="C:plasma membrane"/>
    <property type="evidence" value="ECO:0007669"/>
    <property type="project" value="UniProtKB-SubCell"/>
</dbReference>
<feature type="region of interest" description="Disordered" evidence="10">
    <location>
        <begin position="1"/>
        <end position="20"/>
    </location>
</feature>
<evidence type="ECO:0000313" key="12">
    <source>
        <dbReference type="EMBL" id="CAB3979184.1"/>
    </source>
</evidence>
<keyword evidence="5" id="KW-0297">G-protein coupled receptor</keyword>
<keyword evidence="3 11" id="KW-0812">Transmembrane</keyword>
<evidence type="ECO:0000256" key="6">
    <source>
        <dbReference type="ARBA" id="ARBA00023136"/>
    </source>
</evidence>
<evidence type="ECO:0000256" key="9">
    <source>
        <dbReference type="ARBA" id="ARBA00023224"/>
    </source>
</evidence>
<feature type="transmembrane region" description="Helical" evidence="11">
    <location>
        <begin position="153"/>
        <end position="176"/>
    </location>
</feature>
<reference evidence="12" key="1">
    <citation type="submission" date="2020-04" db="EMBL/GenBank/DDBJ databases">
        <authorList>
            <person name="Alioto T."/>
            <person name="Alioto T."/>
            <person name="Gomez Garrido J."/>
        </authorList>
    </citation>
    <scope>NUCLEOTIDE SEQUENCE</scope>
    <source>
        <strain evidence="12">A484AB</strain>
    </source>
</reference>
<accession>A0A7D9H9N5</accession>
<dbReference type="PROSITE" id="PS50262">
    <property type="entry name" value="G_PROTEIN_RECEP_F1_2"/>
    <property type="match status" value="1"/>
</dbReference>
<dbReference type="SUPFAM" id="SSF81321">
    <property type="entry name" value="Family A G protein-coupled receptor-like"/>
    <property type="match status" value="1"/>
</dbReference>
<dbReference type="InterPro" id="IPR000276">
    <property type="entry name" value="GPCR_Rhodpsn"/>
</dbReference>
<keyword evidence="13" id="KW-1185">Reference proteome</keyword>
<proteinExistence type="predicted"/>
<sequence>MATTFPRDNNFSTTTSTQVTNDTAGWSSKLEDYHYGLITLSFLVIICNLFAIQTYKRHEKIRRNCSNVLLLSLAISDLIIGVIYLPILIFCENQWNKYAPVSETFVDFCLANYLVKNLLDFSTILHIVALTLEKYLAVLHPFQRLSVSTRGTYRKILTTVWLLALVLAMVPLFWMYDEVSPAWLYKFHIYGIAQASVFLGLASVILLYCYIRMFFQIRSKLSSHTQTGRVQAKARNDRKTVLIFLMFFTFFVVGWTPWFFFSVKAEHQYLVSLKVKDFLVSLRYAGAVVNPLLYSFIKNDYKQAVQADFRRFCSRCPSPVGFRKLVQTSTLHRHGNNNTLMPGTLTTGTGDVKLKKIESTEDPKAFGSFTSGTSGGHFSSQAEDTDL</sequence>
<dbReference type="Gene3D" id="1.20.1070.10">
    <property type="entry name" value="Rhodopsin 7-helix transmembrane proteins"/>
    <property type="match status" value="1"/>
</dbReference>
<keyword evidence="4 11" id="KW-1133">Transmembrane helix</keyword>
<gene>
    <name evidence="12" type="ORF">PACLA_8A058381</name>
</gene>
<organism evidence="12 13">
    <name type="scientific">Paramuricea clavata</name>
    <name type="common">Red gorgonian</name>
    <name type="synonym">Violescent sea-whip</name>
    <dbReference type="NCBI Taxonomy" id="317549"/>
    <lineage>
        <taxon>Eukaryota</taxon>
        <taxon>Metazoa</taxon>
        <taxon>Cnidaria</taxon>
        <taxon>Anthozoa</taxon>
        <taxon>Octocorallia</taxon>
        <taxon>Malacalcyonacea</taxon>
        <taxon>Plexauridae</taxon>
        <taxon>Paramuricea</taxon>
    </lineage>
</organism>
<name>A0A7D9H9N5_PARCT</name>
<feature type="transmembrane region" description="Helical" evidence="11">
    <location>
        <begin position="281"/>
        <end position="297"/>
    </location>
</feature>
<feature type="transmembrane region" description="Helical" evidence="11">
    <location>
        <begin position="241"/>
        <end position="261"/>
    </location>
</feature>
<evidence type="ECO:0000256" key="11">
    <source>
        <dbReference type="SAM" id="Phobius"/>
    </source>
</evidence>
<keyword evidence="8" id="KW-0325">Glycoprotein</keyword>
<feature type="compositionally biased region" description="Polar residues" evidence="10">
    <location>
        <begin position="1"/>
        <end position="12"/>
    </location>
</feature>
<evidence type="ECO:0000256" key="4">
    <source>
        <dbReference type="ARBA" id="ARBA00022989"/>
    </source>
</evidence>
<keyword evidence="9" id="KW-0807">Transducer</keyword>
<evidence type="ECO:0000256" key="8">
    <source>
        <dbReference type="ARBA" id="ARBA00023180"/>
    </source>
</evidence>
<evidence type="ECO:0000256" key="10">
    <source>
        <dbReference type="SAM" id="MobiDB-lite"/>
    </source>
</evidence>